<keyword evidence="6" id="KW-1185">Reference proteome</keyword>
<feature type="domain" description="GDP/GTP exchange factor Sec2 N-terminal" evidence="4">
    <location>
        <begin position="172"/>
        <end position="300"/>
    </location>
</feature>
<dbReference type="CDD" id="cd21044">
    <property type="entry name" value="Rab11BD_RAB3IP_like"/>
    <property type="match status" value="1"/>
</dbReference>
<evidence type="ECO:0000256" key="1">
    <source>
        <dbReference type="ARBA" id="ARBA00023054"/>
    </source>
</evidence>
<dbReference type="InterPro" id="IPR009449">
    <property type="entry name" value="Sec2_N"/>
</dbReference>
<dbReference type="Gene3D" id="6.10.140.910">
    <property type="match status" value="1"/>
</dbReference>
<dbReference type="Proteomes" id="UP000053201">
    <property type="component" value="Unassembled WGS sequence"/>
</dbReference>
<evidence type="ECO:0000256" key="2">
    <source>
        <dbReference type="SAM" id="Coils"/>
    </source>
</evidence>
<name>A0A0L0H6T1_SPIPD</name>
<dbReference type="GO" id="GO:0005085">
    <property type="term" value="F:guanyl-nucleotide exchange factor activity"/>
    <property type="evidence" value="ECO:0007669"/>
    <property type="project" value="InterPro"/>
</dbReference>
<dbReference type="GeneID" id="27691215"/>
<dbReference type="RefSeq" id="XP_016604483.1">
    <property type="nucleotide sequence ID" value="XM_016756188.1"/>
</dbReference>
<dbReference type="STRING" id="645134.A0A0L0H6T1"/>
<dbReference type="GO" id="GO:0070319">
    <property type="term" value="C:Golgi to plasma membrane transport vesicle"/>
    <property type="evidence" value="ECO:0007669"/>
    <property type="project" value="TreeGrafter"/>
</dbReference>
<keyword evidence="1 2" id="KW-0175">Coiled coil</keyword>
<feature type="region of interest" description="Disordered" evidence="3">
    <location>
        <begin position="38"/>
        <end position="73"/>
    </location>
</feature>
<evidence type="ECO:0000313" key="5">
    <source>
        <dbReference type="EMBL" id="KNC96443.1"/>
    </source>
</evidence>
<dbReference type="EMBL" id="KQ257468">
    <property type="protein sequence ID" value="KNC96443.1"/>
    <property type="molecule type" value="Genomic_DNA"/>
</dbReference>
<sequence>MPEPPLMPPPTSPTAPEFAVTAERLASLKQRLQAISVKHANRRSSQDSLTIQRSTSFGSIGSETEQSVGEPSARTSVYSVDAIKISDGASTVEYDSSKISDGETAIGAELAEPSQEEPQPDASCTCRNVIREDNPQYCHRCGGILYPVARLEKERAQLAKQLDLVQRKLTVMEQRQDASTHEMSKLRIRVHELEEAVATKDQELASVKKDLDRMGQKLIDEVEVRAELQHSKDAVQEELEELTKSLFEEANTMVATEARQRYEYQKKEQTLRHQLEEMTQQLEMERSQLRELRARMEDMDHQQPSAASSLGNMTEGQARLSVYSSISDMGDDTSEGQSTEEAIDPVLFAEFEEFITASADVKLSKMHTLHFMKNALEDDIFPCLRFGGNPRTSTKKLIDAISANTCFVEEMTATQIAALEAQASRFERSKTASPMRSNSQSADSSKRNSTLLPDNFDASLGANIPPAQTKTPPPTQAIFNKTVMERLSSAFSGGTLQLGSSSTLVTNGCSTCGRSSVNSPTCRFQFKSSDLPEDAWCPICVNCRDRLVAVCEFYQFARHIRQGLFSTRRKEDLYLEMLTLKRKMFYARIGATKFSEKDKVFLRKKPRPNSTIVSVAIHAASADALTLAKASDEAGLEAPLSSAGSTASMPKLSFSPLSKRRSVTSTNSAESPADNKTFPVDGNNQTDDDQRDLAVAETNEGVTDSEADKHETGTKLAGTGGTSLIESVGLNGVEKAMGEAKSTDL</sequence>
<dbReference type="VEuPathDB" id="FungiDB:SPPG_08036"/>
<evidence type="ECO:0000259" key="4">
    <source>
        <dbReference type="Pfam" id="PF06428"/>
    </source>
</evidence>
<feature type="coiled-coil region" evidence="2">
    <location>
        <begin position="148"/>
        <end position="302"/>
    </location>
</feature>
<proteinExistence type="predicted"/>
<feature type="region of interest" description="Disordered" evidence="3">
    <location>
        <begin position="427"/>
        <end position="449"/>
    </location>
</feature>
<dbReference type="SUPFAM" id="SSF144284">
    <property type="entry name" value="Sec2 N-terminal region"/>
    <property type="match status" value="1"/>
</dbReference>
<dbReference type="GO" id="GO:0051286">
    <property type="term" value="C:cell tip"/>
    <property type="evidence" value="ECO:0007669"/>
    <property type="project" value="TreeGrafter"/>
</dbReference>
<dbReference type="InterPro" id="IPR040351">
    <property type="entry name" value="RAB3IL/RAB3IP/Sec2"/>
</dbReference>
<feature type="compositionally biased region" description="Polar residues" evidence="3">
    <location>
        <begin position="46"/>
        <end position="73"/>
    </location>
</feature>
<dbReference type="AlphaFoldDB" id="A0A0L0H6T1"/>
<feature type="compositionally biased region" description="Polar residues" evidence="3">
    <location>
        <begin position="431"/>
        <end position="449"/>
    </location>
</feature>
<dbReference type="InParanoid" id="A0A0L0H6T1"/>
<dbReference type="GO" id="GO:0006887">
    <property type="term" value="P:exocytosis"/>
    <property type="evidence" value="ECO:0007669"/>
    <property type="project" value="TreeGrafter"/>
</dbReference>
<dbReference type="eggNOG" id="KOG4324">
    <property type="taxonomic scope" value="Eukaryota"/>
</dbReference>
<dbReference type="OrthoDB" id="5560525at2759"/>
<feature type="region of interest" description="Disordered" evidence="3">
    <location>
        <begin position="639"/>
        <end position="722"/>
    </location>
</feature>
<dbReference type="FunCoup" id="A0A0L0H6T1">
    <property type="interactions" value="4"/>
</dbReference>
<dbReference type="Pfam" id="PF25555">
    <property type="entry name" value="RAB3A-like_C"/>
    <property type="match status" value="2"/>
</dbReference>
<evidence type="ECO:0000256" key="3">
    <source>
        <dbReference type="SAM" id="MobiDB-lite"/>
    </source>
</evidence>
<dbReference type="PANTHER" id="PTHR14430:SF0">
    <property type="entry name" value="SEC2P DOMAIN-CONTAINING PROTEIN"/>
    <property type="match status" value="1"/>
</dbReference>
<dbReference type="Pfam" id="PF06428">
    <property type="entry name" value="Sec2p"/>
    <property type="match status" value="1"/>
</dbReference>
<protein>
    <recommendedName>
        <fullName evidence="4">GDP/GTP exchange factor Sec2 N-terminal domain-containing protein</fullName>
    </recommendedName>
</protein>
<dbReference type="OMA" id="CCEFTGY"/>
<gene>
    <name evidence="5" type="ORF">SPPG_08036</name>
</gene>
<dbReference type="PANTHER" id="PTHR14430">
    <property type="entry name" value="RABIN3-RELATED"/>
    <property type="match status" value="1"/>
</dbReference>
<organism evidence="5 6">
    <name type="scientific">Spizellomyces punctatus (strain DAOM BR117)</name>
    <dbReference type="NCBI Taxonomy" id="645134"/>
    <lineage>
        <taxon>Eukaryota</taxon>
        <taxon>Fungi</taxon>
        <taxon>Fungi incertae sedis</taxon>
        <taxon>Chytridiomycota</taxon>
        <taxon>Chytridiomycota incertae sedis</taxon>
        <taxon>Chytridiomycetes</taxon>
        <taxon>Spizellomycetales</taxon>
        <taxon>Spizellomycetaceae</taxon>
        <taxon>Spizellomyces</taxon>
    </lineage>
</organism>
<reference evidence="5 6" key="1">
    <citation type="submission" date="2009-08" db="EMBL/GenBank/DDBJ databases">
        <title>The Genome Sequence of Spizellomyces punctatus strain DAOM BR117.</title>
        <authorList>
            <consortium name="The Broad Institute Genome Sequencing Platform"/>
            <person name="Russ C."/>
            <person name="Cuomo C."/>
            <person name="Shea T."/>
            <person name="Young S.K."/>
            <person name="Zeng Q."/>
            <person name="Koehrsen M."/>
            <person name="Haas B."/>
            <person name="Borodovsky M."/>
            <person name="Guigo R."/>
            <person name="Alvarado L."/>
            <person name="Berlin A."/>
            <person name="Bochicchio J."/>
            <person name="Borenstein D."/>
            <person name="Chapman S."/>
            <person name="Chen Z."/>
            <person name="Engels R."/>
            <person name="Freedman E."/>
            <person name="Gellesch M."/>
            <person name="Goldberg J."/>
            <person name="Griggs A."/>
            <person name="Gujja S."/>
            <person name="Heiman D."/>
            <person name="Hepburn T."/>
            <person name="Howarth C."/>
            <person name="Jen D."/>
            <person name="Larson L."/>
            <person name="Lewis B."/>
            <person name="Mehta T."/>
            <person name="Park D."/>
            <person name="Pearson M."/>
            <person name="Roberts A."/>
            <person name="Saif S."/>
            <person name="Shenoy N."/>
            <person name="Sisk P."/>
            <person name="Stolte C."/>
            <person name="Sykes S."/>
            <person name="Thomson T."/>
            <person name="Walk T."/>
            <person name="White J."/>
            <person name="Yandava C."/>
            <person name="Burger G."/>
            <person name="Gray M.W."/>
            <person name="Holland P.W.H."/>
            <person name="King N."/>
            <person name="Lang F.B.F."/>
            <person name="Roger A.J."/>
            <person name="Ruiz-Trillo I."/>
            <person name="Lander E."/>
            <person name="Nusbaum C."/>
        </authorList>
    </citation>
    <scope>NUCLEOTIDE SEQUENCE [LARGE SCALE GENOMIC DNA]</scope>
    <source>
        <strain evidence="5 6">DAOM BR117</strain>
    </source>
</reference>
<accession>A0A0L0H6T1</accession>
<evidence type="ECO:0000313" key="6">
    <source>
        <dbReference type="Proteomes" id="UP000053201"/>
    </source>
</evidence>